<evidence type="ECO:0000256" key="6">
    <source>
        <dbReference type="ARBA" id="ARBA00022839"/>
    </source>
</evidence>
<dbReference type="SUPFAM" id="SSF51556">
    <property type="entry name" value="Metallo-dependent hydrolases"/>
    <property type="match status" value="1"/>
</dbReference>
<evidence type="ECO:0000256" key="2">
    <source>
        <dbReference type="ARBA" id="ARBA00022490"/>
    </source>
</evidence>
<feature type="binding site" evidence="8">
    <location>
        <position position="169"/>
    </location>
    <ligand>
        <name>a divalent metal cation</name>
        <dbReference type="ChEBI" id="CHEBI:60240"/>
        <label>2</label>
    </ligand>
</feature>
<evidence type="ECO:0000256" key="5">
    <source>
        <dbReference type="ARBA" id="ARBA00022801"/>
    </source>
</evidence>
<dbReference type="GO" id="GO:0004527">
    <property type="term" value="F:exonuclease activity"/>
    <property type="evidence" value="ECO:0007669"/>
    <property type="project" value="UniProtKB-KW"/>
</dbReference>
<dbReference type="OrthoDB" id="9810005at2"/>
<dbReference type="PIRSF" id="PIRSF005902">
    <property type="entry name" value="DNase_TatD"/>
    <property type="match status" value="1"/>
</dbReference>
<keyword evidence="7" id="KW-0460">Magnesium</keyword>
<evidence type="ECO:0000313" key="9">
    <source>
        <dbReference type="EMBL" id="SFF48124.1"/>
    </source>
</evidence>
<reference evidence="9 10" key="1">
    <citation type="submission" date="2016-10" db="EMBL/GenBank/DDBJ databases">
        <authorList>
            <person name="de Groot N.N."/>
        </authorList>
    </citation>
    <scope>NUCLEOTIDE SEQUENCE [LARGE SCALE GENOMIC DNA]</scope>
    <source>
        <strain evidence="9 10">DSM 23609</strain>
    </source>
</reference>
<name>A0A1I2J0X5_9GAMM</name>
<dbReference type="GO" id="GO:0046872">
    <property type="term" value="F:metal ion binding"/>
    <property type="evidence" value="ECO:0007669"/>
    <property type="project" value="UniProtKB-KW"/>
</dbReference>
<gene>
    <name evidence="9" type="ORF">SAMN04488120_105107</name>
</gene>
<dbReference type="InterPro" id="IPR018228">
    <property type="entry name" value="DNase_TatD-rel_CS"/>
</dbReference>
<protein>
    <submittedName>
        <fullName evidence="9">Sec-independent protein translocase TatD</fullName>
    </submittedName>
</protein>
<dbReference type="PANTHER" id="PTHR46124:SF2">
    <property type="entry name" value="D-AMINOACYL-TRNA DEACYLASE"/>
    <property type="match status" value="1"/>
</dbReference>
<evidence type="ECO:0000256" key="1">
    <source>
        <dbReference type="ARBA" id="ARBA00009275"/>
    </source>
</evidence>
<evidence type="ECO:0000313" key="10">
    <source>
        <dbReference type="Proteomes" id="UP000199771"/>
    </source>
</evidence>
<evidence type="ECO:0000256" key="7">
    <source>
        <dbReference type="ARBA" id="ARBA00022842"/>
    </source>
</evidence>
<dbReference type="AlphaFoldDB" id="A0A1I2J0X5"/>
<dbReference type="EMBL" id="FOOC01000005">
    <property type="protein sequence ID" value="SFF48124.1"/>
    <property type="molecule type" value="Genomic_DNA"/>
</dbReference>
<dbReference type="GO" id="GO:0005829">
    <property type="term" value="C:cytosol"/>
    <property type="evidence" value="ECO:0007669"/>
    <property type="project" value="TreeGrafter"/>
</dbReference>
<organism evidence="9 10">
    <name type="scientific">Fontimonas thermophila</name>
    <dbReference type="NCBI Taxonomy" id="1076937"/>
    <lineage>
        <taxon>Bacteria</taxon>
        <taxon>Pseudomonadati</taxon>
        <taxon>Pseudomonadota</taxon>
        <taxon>Gammaproteobacteria</taxon>
        <taxon>Nevskiales</taxon>
        <taxon>Nevskiaceae</taxon>
        <taxon>Fontimonas</taxon>
    </lineage>
</organism>
<feature type="binding site" evidence="8">
    <location>
        <position position="220"/>
    </location>
    <ligand>
        <name>a divalent metal cation</name>
        <dbReference type="ChEBI" id="CHEBI:60240"/>
        <label>1</label>
    </ligand>
</feature>
<dbReference type="STRING" id="1076937.SAMN04488120_105107"/>
<evidence type="ECO:0000256" key="8">
    <source>
        <dbReference type="PIRSR" id="PIRSR005902-1"/>
    </source>
</evidence>
<comment type="similarity">
    <text evidence="1">Belongs to the metallo-dependent hydrolases superfamily. TatD-type hydrolase family.</text>
</comment>
<evidence type="ECO:0000256" key="3">
    <source>
        <dbReference type="ARBA" id="ARBA00022722"/>
    </source>
</evidence>
<evidence type="ECO:0000256" key="4">
    <source>
        <dbReference type="ARBA" id="ARBA00022723"/>
    </source>
</evidence>
<dbReference type="Gene3D" id="3.20.20.140">
    <property type="entry name" value="Metal-dependent hydrolases"/>
    <property type="match status" value="1"/>
</dbReference>
<keyword evidence="5" id="KW-0378">Hydrolase</keyword>
<accession>A0A1I2J0X5</accession>
<sequence length="278" mass="29808">MPASGCTPASASGLPPLVDIGANLAHDSFDADLDAVLHRATLAGVTQIVVTGSSAESNRKALALALGHPGRLYATAGLHPHHASEWEASLAAQIRELAAQPQVVALGECGLDYFRNYSPQADQRRAFAAQLALAAETGKPLFLHQRDAHADFLAMLREHRPQLGPVVVHCFTDTQAALEDYLALDCHIGITGWICDERRGTHLLDAVRIIPDTRLMVETDAPYLLPRTAPKTSHRRNEPAYLVWVVRALAAARRQSEAAVAAATSATARAFFGLPAPE</sequence>
<dbReference type="Proteomes" id="UP000199771">
    <property type="component" value="Unassembled WGS sequence"/>
</dbReference>
<dbReference type="PANTHER" id="PTHR46124">
    <property type="entry name" value="D-AMINOACYL-TRNA DEACYLASE"/>
    <property type="match status" value="1"/>
</dbReference>
<dbReference type="InterPro" id="IPR001130">
    <property type="entry name" value="TatD-like"/>
</dbReference>
<keyword evidence="6" id="KW-0269">Exonuclease</keyword>
<keyword evidence="4 8" id="KW-0479">Metal-binding</keyword>
<dbReference type="CDD" id="cd01310">
    <property type="entry name" value="TatD_DNAse"/>
    <property type="match status" value="1"/>
</dbReference>
<keyword evidence="10" id="KW-1185">Reference proteome</keyword>
<dbReference type="InterPro" id="IPR032466">
    <property type="entry name" value="Metal_Hydrolase"/>
</dbReference>
<dbReference type="FunFam" id="3.20.20.140:FF:000018">
    <property type="entry name" value="3'-5' ssDNA/RNA exonuclease TatD"/>
    <property type="match status" value="1"/>
</dbReference>
<feature type="binding site" evidence="8">
    <location>
        <position position="108"/>
    </location>
    <ligand>
        <name>a divalent metal cation</name>
        <dbReference type="ChEBI" id="CHEBI:60240"/>
        <label>1</label>
    </ligand>
</feature>
<dbReference type="Pfam" id="PF01026">
    <property type="entry name" value="TatD_DNase"/>
    <property type="match status" value="1"/>
</dbReference>
<dbReference type="PROSITE" id="PS01091">
    <property type="entry name" value="TATD_3"/>
    <property type="match status" value="1"/>
</dbReference>
<proteinExistence type="inferred from homology"/>
<keyword evidence="3" id="KW-0540">Nuclease</keyword>
<keyword evidence="2" id="KW-0963">Cytoplasm</keyword>
<feature type="binding site" evidence="8">
    <location>
        <position position="144"/>
    </location>
    <ligand>
        <name>a divalent metal cation</name>
        <dbReference type="ChEBI" id="CHEBI:60240"/>
        <label>2</label>
    </ligand>
</feature>